<reference evidence="1 2" key="1">
    <citation type="journal article" date="2021" name="Commun. Biol.">
        <title>The genome of Shorea leprosula (Dipterocarpaceae) highlights the ecological relevance of drought in aseasonal tropical rainforests.</title>
        <authorList>
            <person name="Ng K.K.S."/>
            <person name="Kobayashi M.J."/>
            <person name="Fawcett J.A."/>
            <person name="Hatakeyama M."/>
            <person name="Paape T."/>
            <person name="Ng C.H."/>
            <person name="Ang C.C."/>
            <person name="Tnah L.H."/>
            <person name="Lee C.T."/>
            <person name="Nishiyama T."/>
            <person name="Sese J."/>
            <person name="O'Brien M.J."/>
            <person name="Copetti D."/>
            <person name="Mohd Noor M.I."/>
            <person name="Ong R.C."/>
            <person name="Putra M."/>
            <person name="Sireger I.Z."/>
            <person name="Indrioko S."/>
            <person name="Kosugi Y."/>
            <person name="Izuno A."/>
            <person name="Isagi Y."/>
            <person name="Lee S.L."/>
            <person name="Shimizu K.K."/>
        </authorList>
    </citation>
    <scope>NUCLEOTIDE SEQUENCE [LARGE SCALE GENOMIC DNA]</scope>
    <source>
        <strain evidence="1">214</strain>
    </source>
</reference>
<protein>
    <submittedName>
        <fullName evidence="1">Uncharacterized protein</fullName>
    </submittedName>
</protein>
<accession>A0AAV5KJA2</accession>
<name>A0AAV5KJA2_9ROSI</name>
<comment type="caution">
    <text evidence="1">The sequence shown here is derived from an EMBL/GenBank/DDBJ whole genome shotgun (WGS) entry which is preliminary data.</text>
</comment>
<evidence type="ECO:0000313" key="1">
    <source>
        <dbReference type="EMBL" id="GKV24649.1"/>
    </source>
</evidence>
<dbReference type="EMBL" id="BPVZ01000066">
    <property type="protein sequence ID" value="GKV24649.1"/>
    <property type="molecule type" value="Genomic_DNA"/>
</dbReference>
<proteinExistence type="predicted"/>
<sequence length="65" mass="6803">MGSELPNRILIVSGEKRIRKESAVRTKASSKTTIGTAPTAGYNINFENINSDGSNLGSAPGPQKA</sequence>
<gene>
    <name evidence="1" type="ORF">SLEP1_g34233</name>
</gene>
<dbReference type="AlphaFoldDB" id="A0AAV5KJA2"/>
<dbReference type="Proteomes" id="UP001054252">
    <property type="component" value="Unassembled WGS sequence"/>
</dbReference>
<keyword evidence="2" id="KW-1185">Reference proteome</keyword>
<evidence type="ECO:0000313" key="2">
    <source>
        <dbReference type="Proteomes" id="UP001054252"/>
    </source>
</evidence>
<organism evidence="1 2">
    <name type="scientific">Rubroshorea leprosula</name>
    <dbReference type="NCBI Taxonomy" id="152421"/>
    <lineage>
        <taxon>Eukaryota</taxon>
        <taxon>Viridiplantae</taxon>
        <taxon>Streptophyta</taxon>
        <taxon>Embryophyta</taxon>
        <taxon>Tracheophyta</taxon>
        <taxon>Spermatophyta</taxon>
        <taxon>Magnoliopsida</taxon>
        <taxon>eudicotyledons</taxon>
        <taxon>Gunneridae</taxon>
        <taxon>Pentapetalae</taxon>
        <taxon>rosids</taxon>
        <taxon>malvids</taxon>
        <taxon>Malvales</taxon>
        <taxon>Dipterocarpaceae</taxon>
        <taxon>Rubroshorea</taxon>
    </lineage>
</organism>